<evidence type="ECO:0000313" key="2">
    <source>
        <dbReference type="EMBL" id="OZJ06776.1"/>
    </source>
</evidence>
<comment type="caution">
    <text evidence="2">The sequence shown here is derived from an EMBL/GenBank/DDBJ whole genome shotgun (WGS) entry which is preliminary data.</text>
</comment>
<evidence type="ECO:0000256" key="1">
    <source>
        <dbReference type="SAM" id="Phobius"/>
    </source>
</evidence>
<keyword evidence="1" id="KW-0812">Transmembrane</keyword>
<proteinExistence type="predicted"/>
<organism evidence="2 3">
    <name type="scientific">Bifiguratus adelaidae</name>
    <dbReference type="NCBI Taxonomy" id="1938954"/>
    <lineage>
        <taxon>Eukaryota</taxon>
        <taxon>Fungi</taxon>
        <taxon>Fungi incertae sedis</taxon>
        <taxon>Mucoromycota</taxon>
        <taxon>Mucoromycotina</taxon>
        <taxon>Endogonomycetes</taxon>
        <taxon>Endogonales</taxon>
        <taxon>Endogonales incertae sedis</taxon>
        <taxon>Bifiguratus</taxon>
    </lineage>
</organism>
<sequence>MTSSPPYDEEKAPLIAHDDEKGVQDEIFDGATSTVEDPKRKALLQKICDSAVLQLMGQMLMSDIIMDNDEAKQFTKDNILWMMGGIIIAIPLCLRMANAKETRVSCLIWSTLTVSQSYALGAITSTYVPMLLLKAFLFGMCLIFAELTYILRDNLSWLAFL</sequence>
<feature type="transmembrane region" description="Helical" evidence="1">
    <location>
        <begin position="79"/>
        <end position="97"/>
    </location>
</feature>
<gene>
    <name evidence="2" type="ORF">BZG36_00429</name>
</gene>
<protein>
    <submittedName>
        <fullName evidence="2">Uncharacterized protein</fullName>
    </submittedName>
</protein>
<keyword evidence="1" id="KW-1133">Transmembrane helix</keyword>
<keyword evidence="3" id="KW-1185">Reference proteome</keyword>
<dbReference type="EMBL" id="MVBO01000002">
    <property type="protein sequence ID" value="OZJ06776.1"/>
    <property type="molecule type" value="Genomic_DNA"/>
</dbReference>
<reference evidence="2 3" key="1">
    <citation type="journal article" date="2017" name="Mycologia">
        <title>Bifiguratus adelaidae, gen. et sp. nov., a new member of Mucoromycotina in endophytic and soil-dwelling habitats.</title>
        <authorList>
            <person name="Torres-Cruz T.J."/>
            <person name="Billingsley Tobias T.L."/>
            <person name="Almatruk M."/>
            <person name="Hesse C."/>
            <person name="Kuske C.R."/>
            <person name="Desiro A."/>
            <person name="Benucci G.M."/>
            <person name="Bonito G."/>
            <person name="Stajich J.E."/>
            <person name="Dunlap C."/>
            <person name="Arnold A.E."/>
            <person name="Porras-Alfaro A."/>
        </authorList>
    </citation>
    <scope>NUCLEOTIDE SEQUENCE [LARGE SCALE GENOMIC DNA]</scope>
    <source>
        <strain evidence="2 3">AZ0501</strain>
    </source>
</reference>
<feature type="transmembrane region" description="Helical" evidence="1">
    <location>
        <begin position="131"/>
        <end position="151"/>
    </location>
</feature>
<keyword evidence="1" id="KW-0472">Membrane</keyword>
<dbReference type="AlphaFoldDB" id="A0A261Y813"/>
<name>A0A261Y813_9FUNG</name>
<evidence type="ECO:0000313" key="3">
    <source>
        <dbReference type="Proteomes" id="UP000242875"/>
    </source>
</evidence>
<accession>A0A261Y813</accession>
<dbReference type="Proteomes" id="UP000242875">
    <property type="component" value="Unassembled WGS sequence"/>
</dbReference>